<feature type="domain" description="DUF3566" evidence="3">
    <location>
        <begin position="106"/>
        <end position="219"/>
    </location>
</feature>
<dbReference type="Pfam" id="PF12089">
    <property type="entry name" value="DUF3566"/>
    <property type="match status" value="1"/>
</dbReference>
<feature type="compositionally biased region" description="Low complexity" evidence="1">
    <location>
        <begin position="9"/>
        <end position="31"/>
    </location>
</feature>
<dbReference type="RefSeq" id="WP_006292434.1">
    <property type="nucleotide sequence ID" value="NZ_GG770225.1"/>
</dbReference>
<reference evidence="4 5" key="1">
    <citation type="submission" date="2012-01" db="EMBL/GenBank/DDBJ databases">
        <title>The Genome Sequence of Scardovia inopinata F0304.</title>
        <authorList>
            <consortium name="The Broad Institute Genome Sequencing Platform"/>
            <person name="Ward D."/>
            <person name="Earl A."/>
            <person name="Feldgarden M."/>
            <person name="Gevers D."/>
            <person name="Young S."/>
            <person name="Zeng Q."/>
            <person name="Koehrsen M."/>
            <person name="Alvarado L."/>
            <person name="Berlin A.M."/>
            <person name="Borenstein D."/>
            <person name="Chapman S.B."/>
            <person name="Chen Z."/>
            <person name="Engels R."/>
            <person name="Freedman E."/>
            <person name="Gellesch M."/>
            <person name="Goldberg J."/>
            <person name="Griggs A."/>
            <person name="Gujja S."/>
            <person name="Heilman E.R."/>
            <person name="Heiman D.I."/>
            <person name="Hepburn T.A."/>
            <person name="Howarth C."/>
            <person name="Jen D."/>
            <person name="Larson L."/>
            <person name="Mehta T."/>
            <person name="Park D."/>
            <person name="Pearson M."/>
            <person name="Richards J."/>
            <person name="Roberts A."/>
            <person name="Saif S."/>
            <person name="Shea T.D."/>
            <person name="Shenoy N."/>
            <person name="Sisk P."/>
            <person name="Stolte C."/>
            <person name="Sykes S.N."/>
            <person name="Walk T."/>
            <person name="White J."/>
            <person name="Yandava C."/>
            <person name="Izard J."/>
            <person name="Baranova O.V."/>
            <person name="Blanton J.M."/>
            <person name="Tanner A.C."/>
            <person name="Dewhirst F."/>
            <person name="Haas B."/>
            <person name="Nusbaum C."/>
            <person name="Birren B."/>
        </authorList>
    </citation>
    <scope>NUCLEOTIDE SEQUENCE [LARGE SCALE GENOMIC DNA]</scope>
    <source>
        <strain evidence="4 5">F0304</strain>
    </source>
</reference>
<gene>
    <name evidence="4" type="ORF">HMPREF9020_00099</name>
</gene>
<protein>
    <recommendedName>
        <fullName evidence="3">DUF3566 domain-containing protein</fullName>
    </recommendedName>
</protein>
<dbReference type="eggNOG" id="COG3266">
    <property type="taxonomic scope" value="Bacteria"/>
</dbReference>
<dbReference type="HOGENOM" id="CLU_046697_2_0_11"/>
<evidence type="ECO:0000256" key="1">
    <source>
        <dbReference type="SAM" id="MobiDB-lite"/>
    </source>
</evidence>
<name>W5IHZ5_SCAIO</name>
<dbReference type="Proteomes" id="UP000005777">
    <property type="component" value="Unassembled WGS sequence"/>
</dbReference>
<feature type="region of interest" description="Disordered" evidence="1">
    <location>
        <begin position="1"/>
        <end position="104"/>
    </location>
</feature>
<evidence type="ECO:0000259" key="3">
    <source>
        <dbReference type="Pfam" id="PF12089"/>
    </source>
</evidence>
<accession>W5IHZ5</accession>
<proteinExistence type="predicted"/>
<evidence type="ECO:0000313" key="4">
    <source>
        <dbReference type="EMBL" id="EFG26480.1"/>
    </source>
</evidence>
<organism evidence="4 5">
    <name type="scientific">Scardovia inopinata F0304</name>
    <dbReference type="NCBI Taxonomy" id="641146"/>
    <lineage>
        <taxon>Bacteria</taxon>
        <taxon>Bacillati</taxon>
        <taxon>Actinomycetota</taxon>
        <taxon>Actinomycetes</taxon>
        <taxon>Bifidobacteriales</taxon>
        <taxon>Bifidobacteriaceae</taxon>
        <taxon>Scardovia</taxon>
    </lineage>
</organism>
<dbReference type="InterPro" id="IPR021949">
    <property type="entry name" value="DUF3566_TM"/>
</dbReference>
<feature type="transmembrane region" description="Helical" evidence="2">
    <location>
        <begin position="177"/>
        <end position="203"/>
    </location>
</feature>
<keyword evidence="5" id="KW-1185">Reference proteome</keyword>
<evidence type="ECO:0000313" key="5">
    <source>
        <dbReference type="Proteomes" id="UP000005777"/>
    </source>
</evidence>
<dbReference type="AlphaFoldDB" id="W5IHZ5"/>
<keyword evidence="2" id="KW-0812">Transmembrane</keyword>
<dbReference type="EMBL" id="ADCX01000001">
    <property type="protein sequence ID" value="EFG26480.1"/>
    <property type="molecule type" value="Genomic_DNA"/>
</dbReference>
<sequence>MTNENPGSQTEQNAEADAQAAAAASANAETEYTAHDAQEVASYAAAASPRAASTQSRSAEPFPIRNSVNRNRADAPGSANASGSHASSASNSSARSSHKASVPRARRMNLSVTRVDPWSVTKITFMLSIAGAIIQLVAVALIWFIMNAAGLFDAVNNLGTQLSSSFNITDMISLPRVLGAVTILSVFEIVIICVLAAIGAFLYNVSSRLVGGVHVTLGDD</sequence>
<comment type="caution">
    <text evidence="4">The sequence shown here is derived from an EMBL/GenBank/DDBJ whole genome shotgun (WGS) entry which is preliminary data.</text>
</comment>
<evidence type="ECO:0000256" key="2">
    <source>
        <dbReference type="SAM" id="Phobius"/>
    </source>
</evidence>
<keyword evidence="2" id="KW-1133">Transmembrane helix</keyword>
<feature type="compositionally biased region" description="Low complexity" evidence="1">
    <location>
        <begin position="41"/>
        <end position="59"/>
    </location>
</feature>
<keyword evidence="2" id="KW-0472">Membrane</keyword>
<feature type="compositionally biased region" description="Low complexity" evidence="1">
    <location>
        <begin position="77"/>
        <end position="95"/>
    </location>
</feature>
<feature type="transmembrane region" description="Helical" evidence="2">
    <location>
        <begin position="123"/>
        <end position="146"/>
    </location>
</feature>